<accession>A0ABR1RAR4</accession>
<name>A0ABR1RAR4_9PEZI</name>
<feature type="compositionally biased region" description="Polar residues" evidence="1">
    <location>
        <begin position="39"/>
        <end position="55"/>
    </location>
</feature>
<evidence type="ECO:0000313" key="2">
    <source>
        <dbReference type="EMBL" id="KAK8006483.1"/>
    </source>
</evidence>
<dbReference type="EMBL" id="JAQQWI010000017">
    <property type="protein sequence ID" value="KAK8006483.1"/>
    <property type="molecule type" value="Genomic_DNA"/>
</dbReference>
<feature type="region of interest" description="Disordered" evidence="1">
    <location>
        <begin position="36"/>
        <end position="113"/>
    </location>
</feature>
<evidence type="ECO:0000256" key="1">
    <source>
        <dbReference type="SAM" id="MobiDB-lite"/>
    </source>
</evidence>
<keyword evidence="3" id="KW-1185">Reference proteome</keyword>
<protein>
    <submittedName>
        <fullName evidence="2">Uncharacterized protein</fullName>
    </submittedName>
</protein>
<gene>
    <name evidence="2" type="ORF">PG991_012780</name>
</gene>
<reference evidence="2 3" key="1">
    <citation type="submission" date="2023-01" db="EMBL/GenBank/DDBJ databases">
        <title>Analysis of 21 Apiospora genomes using comparative genomics revels a genus with tremendous synthesis potential of carbohydrate active enzymes and secondary metabolites.</title>
        <authorList>
            <person name="Sorensen T."/>
        </authorList>
    </citation>
    <scope>NUCLEOTIDE SEQUENCE [LARGE SCALE GENOMIC DNA]</scope>
    <source>
        <strain evidence="2 3">CBS 20057</strain>
    </source>
</reference>
<dbReference type="Proteomes" id="UP001396898">
    <property type="component" value="Unassembled WGS sequence"/>
</dbReference>
<comment type="caution">
    <text evidence="2">The sequence shown here is derived from an EMBL/GenBank/DDBJ whole genome shotgun (WGS) entry which is preliminary data.</text>
</comment>
<proteinExistence type="predicted"/>
<organism evidence="2 3">
    <name type="scientific">Apiospora marii</name>
    <dbReference type="NCBI Taxonomy" id="335849"/>
    <lineage>
        <taxon>Eukaryota</taxon>
        <taxon>Fungi</taxon>
        <taxon>Dikarya</taxon>
        <taxon>Ascomycota</taxon>
        <taxon>Pezizomycotina</taxon>
        <taxon>Sordariomycetes</taxon>
        <taxon>Xylariomycetidae</taxon>
        <taxon>Amphisphaeriales</taxon>
        <taxon>Apiosporaceae</taxon>
        <taxon>Apiospora</taxon>
    </lineage>
</organism>
<sequence length="113" mass="11980">MFLLHVDGAAERDDDGAFQGLCATDVVGATDFVSPASPKHQSFVTDPARVSNTQHAALESQEGSRLKPSGSSIGNNGECREREVRMESDATTDKREDPSQGAMRLGSSSLANI</sequence>
<evidence type="ECO:0000313" key="3">
    <source>
        <dbReference type="Proteomes" id="UP001396898"/>
    </source>
</evidence>
<feature type="compositionally biased region" description="Basic and acidic residues" evidence="1">
    <location>
        <begin position="78"/>
        <end position="98"/>
    </location>
</feature>